<dbReference type="EMBL" id="KZ857885">
    <property type="protein sequence ID" value="RDX39430.1"/>
    <property type="molecule type" value="Genomic_DNA"/>
</dbReference>
<evidence type="ECO:0000313" key="2">
    <source>
        <dbReference type="Proteomes" id="UP000256964"/>
    </source>
</evidence>
<dbReference type="Proteomes" id="UP000256964">
    <property type="component" value="Unassembled WGS sequence"/>
</dbReference>
<keyword evidence="2" id="KW-1185">Reference proteome</keyword>
<reference evidence="1 2" key="1">
    <citation type="journal article" date="2018" name="Biotechnol. Biofuels">
        <title>Integrative visual omics of the white-rot fungus Polyporus brumalis exposes the biotechnological potential of its oxidative enzymes for delignifying raw plant biomass.</title>
        <authorList>
            <person name="Miyauchi S."/>
            <person name="Rancon A."/>
            <person name="Drula E."/>
            <person name="Hage H."/>
            <person name="Chaduli D."/>
            <person name="Favel A."/>
            <person name="Grisel S."/>
            <person name="Henrissat B."/>
            <person name="Herpoel-Gimbert I."/>
            <person name="Ruiz-Duenas F.J."/>
            <person name="Chevret D."/>
            <person name="Hainaut M."/>
            <person name="Lin J."/>
            <person name="Wang M."/>
            <person name="Pangilinan J."/>
            <person name="Lipzen A."/>
            <person name="Lesage-Meessen L."/>
            <person name="Navarro D."/>
            <person name="Riley R."/>
            <person name="Grigoriev I.V."/>
            <person name="Zhou S."/>
            <person name="Raouche S."/>
            <person name="Rosso M.N."/>
        </authorList>
    </citation>
    <scope>NUCLEOTIDE SEQUENCE [LARGE SCALE GENOMIC DNA]</scope>
    <source>
        <strain evidence="1 2">BRFM 1820</strain>
    </source>
</reference>
<protein>
    <submittedName>
        <fullName evidence="1">Uncharacterized protein</fullName>
    </submittedName>
</protein>
<gene>
    <name evidence="1" type="ORF">OH76DRAFT_1491168</name>
</gene>
<organism evidence="1 2">
    <name type="scientific">Lentinus brumalis</name>
    <dbReference type="NCBI Taxonomy" id="2498619"/>
    <lineage>
        <taxon>Eukaryota</taxon>
        <taxon>Fungi</taxon>
        <taxon>Dikarya</taxon>
        <taxon>Basidiomycota</taxon>
        <taxon>Agaricomycotina</taxon>
        <taxon>Agaricomycetes</taxon>
        <taxon>Polyporales</taxon>
        <taxon>Polyporaceae</taxon>
        <taxon>Lentinus</taxon>
    </lineage>
</organism>
<sequence>MAGFRNVGDTLRADYARMETKLRGELRREMNAELSCLSGRGHAKMRWTVKKYYLY</sequence>
<dbReference type="OrthoDB" id="2755983at2759"/>
<name>A0A371CGM6_9APHY</name>
<feature type="non-terminal residue" evidence="1">
    <location>
        <position position="55"/>
    </location>
</feature>
<dbReference type="AlphaFoldDB" id="A0A371CGM6"/>
<accession>A0A371CGM6</accession>
<proteinExistence type="predicted"/>
<evidence type="ECO:0000313" key="1">
    <source>
        <dbReference type="EMBL" id="RDX39430.1"/>
    </source>
</evidence>